<protein>
    <recommendedName>
        <fullName evidence="3">ASCH domain-containing protein</fullName>
    </recommendedName>
</protein>
<proteinExistence type="predicted"/>
<reference evidence="1 2" key="2">
    <citation type="submission" date="2023-06" db="EMBL/GenBank/DDBJ databases">
        <title>Complete Genome Sequence of Flavobacterium keumense K3R-10.</title>
        <authorList>
            <person name="Jeong H."/>
            <person name="Jhang S.Y."/>
            <person name="Kim J.N."/>
        </authorList>
    </citation>
    <scope>NUCLEOTIDE SEQUENCE [LARGE SCALE GENOMIC DNA]</scope>
    <source>
        <strain evidence="1 2">K3R-10</strain>
    </source>
</reference>
<dbReference type="EMBL" id="CP092332">
    <property type="protein sequence ID" value="WGK93818.1"/>
    <property type="molecule type" value="Genomic_DNA"/>
</dbReference>
<accession>A0ABY8N2C4</accession>
<organism evidence="1 2">
    <name type="scientific">Flavobacterium keumense</name>
    <dbReference type="NCBI Taxonomy" id="1306518"/>
    <lineage>
        <taxon>Bacteria</taxon>
        <taxon>Pseudomonadati</taxon>
        <taxon>Bacteroidota</taxon>
        <taxon>Flavobacteriia</taxon>
        <taxon>Flavobacteriales</taxon>
        <taxon>Flavobacteriaceae</taxon>
        <taxon>Flavobacterium</taxon>
    </lineage>
</organism>
<dbReference type="Proteomes" id="UP001232117">
    <property type="component" value="Chromosome"/>
</dbReference>
<name>A0ABY8N2C4_9FLAO</name>
<dbReference type="RefSeq" id="WP_264533453.1">
    <property type="nucleotide sequence ID" value="NZ_CP092332.1"/>
</dbReference>
<evidence type="ECO:0000313" key="1">
    <source>
        <dbReference type="EMBL" id="WGK93818.1"/>
    </source>
</evidence>
<evidence type="ECO:0000313" key="2">
    <source>
        <dbReference type="Proteomes" id="UP001232117"/>
    </source>
</evidence>
<gene>
    <name evidence="1" type="ORF">MG292_06865</name>
</gene>
<evidence type="ECO:0008006" key="3">
    <source>
        <dbReference type="Google" id="ProtNLM"/>
    </source>
</evidence>
<sequence length="98" mass="11511">MKTITLQGEFQKFENLNQATSKFDKNRLPYEVETRIYVLDTADFGEQEKHYSDLTNEEFQSLAEEQGRVYTLEGFQEAFNLGEINSSIDFIRFINVKI</sequence>
<reference evidence="1 2" key="1">
    <citation type="submission" date="2022-02" db="EMBL/GenBank/DDBJ databases">
        <authorList>
            <person name="Cha I.-T."/>
            <person name="Lee K.-E."/>
            <person name="Park S.-J."/>
        </authorList>
    </citation>
    <scope>NUCLEOTIDE SEQUENCE [LARGE SCALE GENOMIC DNA]</scope>
    <source>
        <strain evidence="1 2">K3R-10</strain>
    </source>
</reference>
<keyword evidence="2" id="KW-1185">Reference proteome</keyword>